<evidence type="ECO:0000256" key="3">
    <source>
        <dbReference type="ARBA" id="ARBA00022692"/>
    </source>
</evidence>
<dbReference type="VEuPathDB" id="VectorBase:FBgn0036941"/>
<evidence type="ECO:0000256" key="2">
    <source>
        <dbReference type="ARBA" id="ARBA00006208"/>
    </source>
</evidence>
<accession>Q8T3Q7</accession>
<feature type="transmembrane region" description="Helical" evidence="6">
    <location>
        <begin position="358"/>
        <end position="374"/>
    </location>
</feature>
<dbReference type="InterPro" id="IPR029056">
    <property type="entry name" value="Ribokinase-like"/>
</dbReference>
<dbReference type="GO" id="GO:0016020">
    <property type="term" value="C:membrane"/>
    <property type="evidence" value="ECO:0007669"/>
    <property type="project" value="UniProtKB-SubCell"/>
</dbReference>
<dbReference type="GO" id="GO:0005737">
    <property type="term" value="C:cytoplasm"/>
    <property type="evidence" value="ECO:0000250"/>
    <property type="project" value="FlyBase"/>
</dbReference>
<dbReference type="GO" id="GO:0006000">
    <property type="term" value="P:fructose metabolic process"/>
    <property type="evidence" value="ECO:0007669"/>
    <property type="project" value="InterPro"/>
</dbReference>
<protein>
    <submittedName>
        <fullName evidence="8">AT09463p</fullName>
    </submittedName>
</protein>
<keyword evidence="4 6" id="KW-1133">Transmembrane helix</keyword>
<dbReference type="CDD" id="cd01939">
    <property type="entry name" value="Ketohexokinase"/>
    <property type="match status" value="1"/>
</dbReference>
<evidence type="ECO:0000313" key="8">
    <source>
        <dbReference type="EMBL" id="AAM11001.2"/>
    </source>
</evidence>
<dbReference type="PANTHER" id="PTHR43461">
    <property type="entry name" value="TRANSMEMBRANE PROTEIN 256"/>
    <property type="match status" value="1"/>
</dbReference>
<gene>
    <name evidence="9" type="primary">Khkl1</name>
    <name evidence="9" type="ORF">CG7335</name>
</gene>
<comment type="similarity">
    <text evidence="2">Belongs to the TMEM256 family.</text>
</comment>
<reference evidence="8" key="1">
    <citation type="submission" date="2004-06" db="EMBL/GenBank/DDBJ databases">
        <authorList>
            <person name="Stapleton M."/>
            <person name="Carlson J."/>
            <person name="Chavez C."/>
            <person name="Frise E."/>
            <person name="George R."/>
            <person name="Pacleb J."/>
            <person name="Park S."/>
            <person name="Wan K."/>
            <person name="Yu C."/>
            <person name="Rubin G.M."/>
            <person name="Celniker S."/>
        </authorList>
    </citation>
    <scope>NUCLEOTIDE SEQUENCE</scope>
</reference>
<dbReference type="AlphaFoldDB" id="Q8T3Q7"/>
<evidence type="ECO:0000256" key="1">
    <source>
        <dbReference type="ARBA" id="ARBA00004141"/>
    </source>
</evidence>
<evidence type="ECO:0000256" key="4">
    <source>
        <dbReference type="ARBA" id="ARBA00022989"/>
    </source>
</evidence>
<dbReference type="Pfam" id="PF04241">
    <property type="entry name" value="DUF423"/>
    <property type="match status" value="1"/>
</dbReference>
<dbReference type="SUPFAM" id="SSF53613">
    <property type="entry name" value="Ribokinase-like"/>
    <property type="match status" value="1"/>
</dbReference>
<dbReference type="GO" id="GO:0046835">
    <property type="term" value="P:carbohydrate phosphorylation"/>
    <property type="evidence" value="ECO:0000250"/>
    <property type="project" value="FlyBase"/>
</dbReference>
<evidence type="ECO:0000313" key="9">
    <source>
        <dbReference type="FlyBase" id="FBgn0036941"/>
    </source>
</evidence>
<evidence type="ECO:0000256" key="5">
    <source>
        <dbReference type="ARBA" id="ARBA00023136"/>
    </source>
</evidence>
<proteinExistence type="evidence at transcript level"/>
<evidence type="ECO:0000259" key="7">
    <source>
        <dbReference type="Pfam" id="PF00294"/>
    </source>
</evidence>
<dbReference type="AGR" id="FB:FBgn0036941"/>
<dbReference type="ExpressionAtlas" id="Q8T3Q7">
    <property type="expression patterns" value="baseline and differential"/>
</dbReference>
<dbReference type="Pfam" id="PF00294">
    <property type="entry name" value="PfkB"/>
    <property type="match status" value="1"/>
</dbReference>
<sequence>VSTMKKQIVRQFITVKKVLHLPPEPPPPPPPPKRHVLAVGSCTLDMITIVDLPLFPGQVQRTTEGSWRRGGPAANICTVWRRLGLECEFLGVLSRVRAFESLLNGFQSQGIDISHCPLTNHRPAHRSIIVQRNVDTRTMLEFANANQELTYQQFVGAVDYQKYSWIHFECRNPVEMLRMVLAVIQFNERCPESRITLSVDLDNLRPATMLMASMVDYVFALLRTLGLRPKKVPVQETSMAVLPAAHSYAHSHGSLYRLAGCHYHFIRLAGIVGASAIFMGAYCKYVLKDVSDPKEQVDSQAFADVANRIHFLHSFAMMAMPLAHYPVFTGTLMITGMMLFSGCMYYRALTGEKRLQPYATVGGFCLMAAWLSLVL</sequence>
<dbReference type="InterPro" id="IPR034093">
    <property type="entry name" value="KHK"/>
</dbReference>
<dbReference type="PhylomeDB" id="Q8T3Q7"/>
<feature type="non-terminal residue" evidence="8">
    <location>
        <position position="1"/>
    </location>
</feature>
<dbReference type="PANTHER" id="PTHR43461:SF1">
    <property type="entry name" value="TRANSMEMBRANE PROTEIN 256"/>
    <property type="match status" value="1"/>
</dbReference>
<keyword evidence="5 6" id="KW-0472">Membrane</keyword>
<dbReference type="Gene3D" id="3.40.1190.20">
    <property type="match status" value="1"/>
</dbReference>
<dbReference type="OrthoDB" id="204058at2759"/>
<evidence type="ECO:0000256" key="6">
    <source>
        <dbReference type="SAM" id="Phobius"/>
    </source>
</evidence>
<dbReference type="FlyBase" id="FBgn0036941">
    <property type="gene designation" value="Khkl1"/>
</dbReference>
<keyword evidence="3 6" id="KW-0812">Transmembrane</keyword>
<comment type="subcellular location">
    <subcellularLocation>
        <location evidence="1">Membrane</location>
        <topology evidence="1">Multi-pass membrane protein</topology>
    </subcellularLocation>
</comment>
<feature type="domain" description="Carbohydrate kinase PfkB" evidence="7">
    <location>
        <begin position="34"/>
        <end position="219"/>
    </location>
</feature>
<dbReference type="InterPro" id="IPR006696">
    <property type="entry name" value="DUF423"/>
</dbReference>
<organism evidence="8">
    <name type="scientific">Drosophila melanogaster</name>
    <name type="common">Fruit fly</name>
    <dbReference type="NCBI Taxonomy" id="7227"/>
    <lineage>
        <taxon>Eukaryota</taxon>
        <taxon>Metazoa</taxon>
        <taxon>Ecdysozoa</taxon>
        <taxon>Arthropoda</taxon>
        <taxon>Hexapoda</taxon>
        <taxon>Insecta</taxon>
        <taxon>Pterygota</taxon>
        <taxon>Neoptera</taxon>
        <taxon>Endopterygota</taxon>
        <taxon>Diptera</taxon>
        <taxon>Brachycera</taxon>
        <taxon>Muscomorpha</taxon>
        <taxon>Ephydroidea</taxon>
        <taxon>Drosophilidae</taxon>
        <taxon>Drosophila</taxon>
        <taxon>Sophophora</taxon>
    </lineage>
</organism>
<name>Q8T3Q7_DROME</name>
<feature type="transmembrane region" description="Helical" evidence="6">
    <location>
        <begin position="265"/>
        <end position="287"/>
    </location>
</feature>
<dbReference type="InterPro" id="IPR011611">
    <property type="entry name" value="PfkB_dom"/>
</dbReference>
<dbReference type="EMBL" id="AY094648">
    <property type="protein sequence ID" value="AAM11001.2"/>
    <property type="molecule type" value="mRNA"/>
</dbReference>
<feature type="transmembrane region" description="Helical" evidence="6">
    <location>
        <begin position="325"/>
        <end position="346"/>
    </location>
</feature>